<dbReference type="Gene3D" id="3.30.460.40">
    <property type="match status" value="1"/>
</dbReference>
<dbReference type="EMBL" id="FXAZ01000001">
    <property type="protein sequence ID" value="SMG27103.1"/>
    <property type="molecule type" value="Genomic_DNA"/>
</dbReference>
<dbReference type="RefSeq" id="WP_085493690.1">
    <property type="nucleotide sequence ID" value="NZ_FXAZ01000001.1"/>
</dbReference>
<dbReference type="STRING" id="1852522.SAMN06295960_1562"/>
<name>A0A1X7JHT6_9BACL</name>
<dbReference type="AlphaFoldDB" id="A0A1X7JHT6"/>
<organism evidence="1 2">
    <name type="scientific">Paenibacillus aquistagni</name>
    <dbReference type="NCBI Taxonomy" id="1852522"/>
    <lineage>
        <taxon>Bacteria</taxon>
        <taxon>Bacillati</taxon>
        <taxon>Bacillota</taxon>
        <taxon>Bacilli</taxon>
        <taxon>Bacillales</taxon>
        <taxon>Paenibacillaceae</taxon>
        <taxon>Paenibacillus</taxon>
    </lineage>
</organism>
<accession>A0A1X7JHT6</accession>
<dbReference type="OrthoDB" id="2678373at2"/>
<sequence>MSTTPLNETLTSALQKLKAIDPPSTTWLLGGSCALLLQRVALDKEPQDIDIYANEEDAIRLQEQWEQWSMDQSEWNETSMYRSLLSHYQIGAATVELVGEFHVRTSWCSYHTTVRDGLDQHAILWKEEGMEIRLMPLSHELVFNLLREREDRFLPIAKAMEAEPEKHQRAIAYVLGCCEPVETIKDRLHELIPGCMKGLAR</sequence>
<dbReference type="Proteomes" id="UP000193834">
    <property type="component" value="Unassembled WGS sequence"/>
</dbReference>
<proteinExistence type="predicted"/>
<evidence type="ECO:0000313" key="1">
    <source>
        <dbReference type="EMBL" id="SMG27103.1"/>
    </source>
</evidence>
<evidence type="ECO:0008006" key="3">
    <source>
        <dbReference type="Google" id="ProtNLM"/>
    </source>
</evidence>
<dbReference type="SUPFAM" id="SSF81301">
    <property type="entry name" value="Nucleotidyltransferase"/>
    <property type="match status" value="1"/>
</dbReference>
<dbReference type="InterPro" id="IPR043519">
    <property type="entry name" value="NT_sf"/>
</dbReference>
<evidence type="ECO:0000313" key="2">
    <source>
        <dbReference type="Proteomes" id="UP000193834"/>
    </source>
</evidence>
<gene>
    <name evidence="1" type="ORF">SAMN06295960_1562</name>
</gene>
<protein>
    <recommendedName>
        <fullName evidence="3">Nucleotidyl transferase AbiEii toxin, Type IV TA system</fullName>
    </recommendedName>
</protein>
<keyword evidence="2" id="KW-1185">Reference proteome</keyword>
<reference evidence="1 2" key="1">
    <citation type="submission" date="2017-04" db="EMBL/GenBank/DDBJ databases">
        <authorList>
            <person name="Afonso C.L."/>
            <person name="Miller P.J."/>
            <person name="Scott M.A."/>
            <person name="Spackman E."/>
            <person name="Goraichik I."/>
            <person name="Dimitrov K.M."/>
            <person name="Suarez D.L."/>
            <person name="Swayne D.E."/>
        </authorList>
    </citation>
    <scope>NUCLEOTIDE SEQUENCE [LARGE SCALE GENOMIC DNA]</scope>
    <source>
        <strain evidence="1 2">11</strain>
    </source>
</reference>